<dbReference type="RefSeq" id="WP_092508615.1">
    <property type="nucleotide sequence ID" value="NZ_CAWNQB010000012.1"/>
</dbReference>
<proteinExistence type="predicted"/>
<keyword evidence="1" id="KW-0472">Membrane</keyword>
<dbReference type="Pfam" id="PF10754">
    <property type="entry name" value="DUF2569"/>
    <property type="match status" value="1"/>
</dbReference>
<protein>
    <recommendedName>
        <fullName evidence="6">DUF2569 domain-containing protein</fullName>
    </recommendedName>
</protein>
<keyword evidence="1" id="KW-1133">Transmembrane helix</keyword>
<accession>A0A1I3LT48</accession>
<evidence type="ECO:0008006" key="6">
    <source>
        <dbReference type="Google" id="ProtNLM"/>
    </source>
</evidence>
<dbReference type="OrthoDB" id="9155572at2"/>
<name>A0A1I3LT48_9GAMM</name>
<dbReference type="Proteomes" id="UP000198919">
    <property type="component" value="Unassembled WGS sequence"/>
</dbReference>
<dbReference type="InterPro" id="IPR019690">
    <property type="entry name" value="DUF2569"/>
</dbReference>
<evidence type="ECO:0000313" key="5">
    <source>
        <dbReference type="Proteomes" id="UP000224607"/>
    </source>
</evidence>
<keyword evidence="5" id="KW-1185">Reference proteome</keyword>
<keyword evidence="1" id="KW-0812">Transmembrane</keyword>
<evidence type="ECO:0000256" key="1">
    <source>
        <dbReference type="SAM" id="Phobius"/>
    </source>
</evidence>
<feature type="transmembrane region" description="Helical" evidence="1">
    <location>
        <begin position="73"/>
        <end position="93"/>
    </location>
</feature>
<evidence type="ECO:0000313" key="2">
    <source>
        <dbReference type="EMBL" id="PHM45293.1"/>
    </source>
</evidence>
<feature type="transmembrane region" description="Helical" evidence="1">
    <location>
        <begin position="136"/>
        <end position="156"/>
    </location>
</feature>
<evidence type="ECO:0000313" key="4">
    <source>
        <dbReference type="Proteomes" id="UP000198919"/>
    </source>
</evidence>
<reference evidence="2 5" key="3">
    <citation type="journal article" date="2017" name="Nat. Microbiol.">
        <title>Natural product diversity associated with the nematode symbionts Photorhabdus and Xenorhabdus.</title>
        <authorList>
            <person name="Tobias N.J."/>
            <person name="Wolff H."/>
            <person name="Djahanschiri B."/>
            <person name="Grundmann F."/>
            <person name="Kronenwerth M."/>
            <person name="Shi Y.M."/>
            <person name="Simonyi S."/>
            <person name="Grun P."/>
            <person name="Shapiro-Ilan D."/>
            <person name="Pidot S.J."/>
            <person name="Stinear T.P."/>
            <person name="Ebersberger I."/>
            <person name="Bode H.B."/>
        </authorList>
    </citation>
    <scope>NUCLEOTIDE SEQUENCE [LARGE SCALE GENOMIC DNA]</scope>
    <source>
        <strain evidence="2 5">DSM 17908</strain>
    </source>
</reference>
<dbReference type="EMBL" id="NITY01000002">
    <property type="protein sequence ID" value="PHM45293.1"/>
    <property type="molecule type" value="Genomic_DNA"/>
</dbReference>
<evidence type="ECO:0000313" key="3">
    <source>
        <dbReference type="EMBL" id="SFI87919.1"/>
    </source>
</evidence>
<reference evidence="4" key="1">
    <citation type="submission" date="2016-10" db="EMBL/GenBank/DDBJ databases">
        <authorList>
            <person name="Varghese N."/>
            <person name="Submissions S."/>
        </authorList>
    </citation>
    <scope>NUCLEOTIDE SEQUENCE [LARGE SCALE GENOMIC DNA]</scope>
    <source>
        <strain evidence="4">DSM 17908</strain>
    </source>
</reference>
<dbReference type="Proteomes" id="UP000224607">
    <property type="component" value="Unassembled WGS sequence"/>
</dbReference>
<gene>
    <name evidence="3" type="ORF">SAMN05421680_10460</name>
    <name evidence="2" type="ORF">Xmau_00943</name>
</gene>
<organism evidence="3 4">
    <name type="scientific">Xenorhabdus mauleonii</name>
    <dbReference type="NCBI Taxonomy" id="351675"/>
    <lineage>
        <taxon>Bacteria</taxon>
        <taxon>Pseudomonadati</taxon>
        <taxon>Pseudomonadota</taxon>
        <taxon>Gammaproteobacteria</taxon>
        <taxon>Enterobacterales</taxon>
        <taxon>Morganellaceae</taxon>
        <taxon>Xenorhabdus</taxon>
    </lineage>
</organism>
<sequence>MDKWFCTKCGKKEIPQDTEYCEECAEDSFKKIGGWLYLPAIGLIFSVIFIIFQIVVAVHTIPRVSYYSTLQNTVIFTLVANIILLLLTIYTAIQFFNKLKKAPRLYILLRLLNIVFQIITVYLIVDGLGESMTYSLMAPVLQQGITAAIWIPYFMVSVRVRKTFVN</sequence>
<feature type="transmembrane region" description="Helical" evidence="1">
    <location>
        <begin position="35"/>
        <end position="61"/>
    </location>
</feature>
<dbReference type="EMBL" id="FORG01000004">
    <property type="protein sequence ID" value="SFI87919.1"/>
    <property type="molecule type" value="Genomic_DNA"/>
</dbReference>
<dbReference type="AlphaFoldDB" id="A0A1I3LT48"/>
<feature type="transmembrane region" description="Helical" evidence="1">
    <location>
        <begin position="105"/>
        <end position="124"/>
    </location>
</feature>
<dbReference type="STRING" id="351675.SAMN05421680_10460"/>
<reference evidence="3" key="2">
    <citation type="submission" date="2016-10" db="EMBL/GenBank/DDBJ databases">
        <authorList>
            <person name="de Groot N.N."/>
        </authorList>
    </citation>
    <scope>NUCLEOTIDE SEQUENCE [LARGE SCALE GENOMIC DNA]</scope>
    <source>
        <strain evidence="3">DSM 17908</strain>
    </source>
</reference>